<keyword evidence="1" id="KW-0732">Signal</keyword>
<accession>A0A2G8JEJ5</accession>
<reference evidence="5 6" key="1">
    <citation type="journal article" date="2017" name="PLoS Biol.">
        <title>The sea cucumber genome provides insights into morphological evolution and visceral regeneration.</title>
        <authorList>
            <person name="Zhang X."/>
            <person name="Sun L."/>
            <person name="Yuan J."/>
            <person name="Sun Y."/>
            <person name="Gao Y."/>
            <person name="Zhang L."/>
            <person name="Li S."/>
            <person name="Dai H."/>
            <person name="Hamel J.F."/>
            <person name="Liu C."/>
            <person name="Yu Y."/>
            <person name="Liu S."/>
            <person name="Lin W."/>
            <person name="Guo K."/>
            <person name="Jin S."/>
            <person name="Xu P."/>
            <person name="Storey K.B."/>
            <person name="Huan P."/>
            <person name="Zhang T."/>
            <person name="Zhou Y."/>
            <person name="Zhang J."/>
            <person name="Lin C."/>
            <person name="Li X."/>
            <person name="Xing L."/>
            <person name="Huo D."/>
            <person name="Sun M."/>
            <person name="Wang L."/>
            <person name="Mercier A."/>
            <person name="Li F."/>
            <person name="Yang H."/>
            <person name="Xiang J."/>
        </authorList>
    </citation>
    <scope>NUCLEOTIDE SEQUENCE [LARGE SCALE GENOMIC DNA]</scope>
    <source>
        <strain evidence="5">Shaxun</strain>
        <tissue evidence="5">Muscle</tissue>
    </source>
</reference>
<gene>
    <name evidence="5" type="ORF">BSL78_29012</name>
</gene>
<keyword evidence="2" id="KW-0677">Repeat</keyword>
<evidence type="ECO:0000259" key="4">
    <source>
        <dbReference type="SMART" id="SM00237"/>
    </source>
</evidence>
<dbReference type="STRING" id="307972.A0A2G8JEJ5"/>
<keyword evidence="6" id="KW-1185">Reference proteome</keyword>
<dbReference type="AlphaFoldDB" id="A0A2G8JEJ5"/>
<dbReference type="InterPro" id="IPR026919">
    <property type="entry name" value="ADGRV1"/>
</dbReference>
<dbReference type="GO" id="GO:0010855">
    <property type="term" value="F:adenylate cyclase inhibitor activity"/>
    <property type="evidence" value="ECO:0007669"/>
    <property type="project" value="TreeGrafter"/>
</dbReference>
<evidence type="ECO:0000256" key="2">
    <source>
        <dbReference type="ARBA" id="ARBA00022737"/>
    </source>
</evidence>
<evidence type="ECO:0000313" key="5">
    <source>
        <dbReference type="EMBL" id="PIK34170.1"/>
    </source>
</evidence>
<dbReference type="SUPFAM" id="SSF141072">
    <property type="entry name" value="CalX-like"/>
    <property type="match status" value="1"/>
</dbReference>
<organism evidence="5 6">
    <name type="scientific">Stichopus japonicus</name>
    <name type="common">Sea cucumber</name>
    <dbReference type="NCBI Taxonomy" id="307972"/>
    <lineage>
        <taxon>Eukaryota</taxon>
        <taxon>Metazoa</taxon>
        <taxon>Echinodermata</taxon>
        <taxon>Eleutherozoa</taxon>
        <taxon>Echinozoa</taxon>
        <taxon>Holothuroidea</taxon>
        <taxon>Aspidochirotacea</taxon>
        <taxon>Aspidochirotida</taxon>
        <taxon>Stichopodidae</taxon>
        <taxon>Apostichopus</taxon>
    </lineage>
</organism>
<dbReference type="Gene3D" id="2.60.40.2030">
    <property type="match status" value="1"/>
</dbReference>
<keyword evidence="5" id="KW-0675">Receptor</keyword>
<proteinExistence type="predicted"/>
<dbReference type="GO" id="GO:0004930">
    <property type="term" value="F:G protein-coupled receptor activity"/>
    <property type="evidence" value="ECO:0007669"/>
    <property type="project" value="InterPro"/>
</dbReference>
<comment type="caution">
    <text evidence="5">The sequence shown here is derived from an EMBL/GenBank/DDBJ whole genome shotgun (WGS) entry which is preliminary data.</text>
</comment>
<dbReference type="Proteomes" id="UP000230750">
    <property type="component" value="Unassembled WGS sequence"/>
</dbReference>
<evidence type="ECO:0000256" key="3">
    <source>
        <dbReference type="ARBA" id="ARBA00022837"/>
    </source>
</evidence>
<protein>
    <submittedName>
        <fullName evidence="5">Putative G-protein coupled receptor</fullName>
    </submittedName>
</protein>
<dbReference type="Pfam" id="PF03160">
    <property type="entry name" value="Calx-beta"/>
    <property type="match status" value="1"/>
</dbReference>
<dbReference type="GO" id="GO:0005737">
    <property type="term" value="C:cytoplasm"/>
    <property type="evidence" value="ECO:0007669"/>
    <property type="project" value="TreeGrafter"/>
</dbReference>
<sequence>MKDYLWYNRFSSVDGSPRRGEPSIAEIEILANDNANGVLQLSTDSVVVSEDYVGPVINVTRTAGAFGTVTVKFQTIPGSALANVDYSVTSTDVILYGGETSKQLPIEIINDRIPERNETFLVRLLDQITGGAILGTPQEAEIMIESSDDPNGNFGFGTSSQTVTEPSDGQERQLTINLVRNSGVLGVVAVQWEARLNGM</sequence>
<dbReference type="EMBL" id="MRZV01002261">
    <property type="protein sequence ID" value="PIK34170.1"/>
    <property type="molecule type" value="Genomic_DNA"/>
</dbReference>
<dbReference type="InterPro" id="IPR003644">
    <property type="entry name" value="Calx_beta"/>
</dbReference>
<dbReference type="GO" id="GO:0001965">
    <property type="term" value="F:G-protein alpha-subunit binding"/>
    <property type="evidence" value="ECO:0007669"/>
    <property type="project" value="TreeGrafter"/>
</dbReference>
<name>A0A2G8JEJ5_STIJA</name>
<dbReference type="GO" id="GO:0071277">
    <property type="term" value="P:cellular response to calcium ion"/>
    <property type="evidence" value="ECO:0007669"/>
    <property type="project" value="TreeGrafter"/>
</dbReference>
<evidence type="ECO:0000313" key="6">
    <source>
        <dbReference type="Proteomes" id="UP000230750"/>
    </source>
</evidence>
<dbReference type="GO" id="GO:0016020">
    <property type="term" value="C:membrane"/>
    <property type="evidence" value="ECO:0007669"/>
    <property type="project" value="InterPro"/>
</dbReference>
<feature type="domain" description="Calx-beta" evidence="4">
    <location>
        <begin position="25"/>
        <end position="125"/>
    </location>
</feature>
<keyword evidence="3" id="KW-0106">Calcium</keyword>
<dbReference type="PANTHER" id="PTHR46682:SF1">
    <property type="entry name" value="ADHESION G-PROTEIN COUPLED RECEPTOR V1"/>
    <property type="match status" value="1"/>
</dbReference>
<dbReference type="OrthoDB" id="2324346at2759"/>
<dbReference type="PANTHER" id="PTHR46682">
    <property type="entry name" value="ADHESION G-PROTEIN COUPLED RECEPTOR V1"/>
    <property type="match status" value="1"/>
</dbReference>
<dbReference type="SMART" id="SM00237">
    <property type="entry name" value="Calx_beta"/>
    <property type="match status" value="1"/>
</dbReference>
<dbReference type="InterPro" id="IPR038081">
    <property type="entry name" value="CalX-like_sf"/>
</dbReference>
<dbReference type="FunFam" id="2.60.40.2030:FF:000017">
    <property type="entry name" value="Adhesion G protein-coupled receptor V1"/>
    <property type="match status" value="1"/>
</dbReference>
<evidence type="ECO:0000256" key="1">
    <source>
        <dbReference type="ARBA" id="ARBA00022729"/>
    </source>
</evidence>